<reference evidence="2 3" key="1">
    <citation type="submission" date="2015-01" db="EMBL/GenBank/DDBJ databases">
        <title>The Genome Sequence of Cryptococcus gattii EJB2.</title>
        <authorList>
            <consortium name="The Broad Institute Genomics Platform"/>
            <person name="Cuomo C."/>
            <person name="Litvintseva A."/>
            <person name="Chen Y."/>
            <person name="Heitman J."/>
            <person name="Sun S."/>
            <person name="Springer D."/>
            <person name="Dromer F."/>
            <person name="Young S."/>
            <person name="Zeng Q."/>
            <person name="Gargeya S."/>
            <person name="Abouelleil A."/>
            <person name="Alvarado L."/>
            <person name="Chapman S.B."/>
            <person name="Gainer-Dewar J."/>
            <person name="Goldberg J."/>
            <person name="Griggs A."/>
            <person name="Gujja S."/>
            <person name="Hansen M."/>
            <person name="Howarth C."/>
            <person name="Imamovic A."/>
            <person name="Larimer J."/>
            <person name="Murphy C."/>
            <person name="Naylor J."/>
            <person name="Pearson M."/>
            <person name="Priest M."/>
            <person name="Roberts A."/>
            <person name="Saif S."/>
            <person name="Shea T."/>
            <person name="Sykes S."/>
            <person name="Wortman J."/>
            <person name="Nusbaum C."/>
            <person name="Birren B."/>
        </authorList>
    </citation>
    <scope>NUCLEOTIDE SEQUENCE [LARGE SCALE GENOMIC DNA]</scope>
    <source>
        <strain evidence="2 3">EJB2</strain>
    </source>
</reference>
<sequence>MPVLVCSASSGQPFSIQLPTLEYSWKALESQTEASSLICLLTAHSLLFLLGSMLTQAVDDVEPAQPWMLHYGLLLWTIYPILAFHP</sequence>
<evidence type="ECO:0000256" key="1">
    <source>
        <dbReference type="SAM" id="Phobius"/>
    </source>
</evidence>
<evidence type="ECO:0008006" key="4">
    <source>
        <dbReference type="Google" id="ProtNLM"/>
    </source>
</evidence>
<gene>
    <name evidence="2" type="ORF">I306_01457</name>
</gene>
<dbReference type="EMBL" id="KN848599">
    <property type="protein sequence ID" value="KIR81477.1"/>
    <property type="molecule type" value="Genomic_DNA"/>
</dbReference>
<proteinExistence type="predicted"/>
<dbReference type="Proteomes" id="UP000054272">
    <property type="component" value="Unassembled WGS sequence"/>
</dbReference>
<feature type="transmembrane region" description="Helical" evidence="1">
    <location>
        <begin position="67"/>
        <end position="84"/>
    </location>
</feature>
<accession>A0ABR5C0Q8</accession>
<keyword evidence="1" id="KW-1133">Transmembrane helix</keyword>
<feature type="transmembrane region" description="Helical" evidence="1">
    <location>
        <begin position="34"/>
        <end position="55"/>
    </location>
</feature>
<evidence type="ECO:0000313" key="2">
    <source>
        <dbReference type="EMBL" id="KIR81477.1"/>
    </source>
</evidence>
<keyword evidence="3" id="KW-1185">Reference proteome</keyword>
<organism evidence="2 3">
    <name type="scientific">Cryptococcus gattii EJB2</name>
    <dbReference type="NCBI Taxonomy" id="1296103"/>
    <lineage>
        <taxon>Eukaryota</taxon>
        <taxon>Fungi</taxon>
        <taxon>Dikarya</taxon>
        <taxon>Basidiomycota</taxon>
        <taxon>Agaricomycotina</taxon>
        <taxon>Tremellomycetes</taxon>
        <taxon>Tremellales</taxon>
        <taxon>Cryptococcaceae</taxon>
        <taxon>Cryptococcus</taxon>
        <taxon>Cryptococcus gattii species complex</taxon>
    </lineage>
</organism>
<name>A0ABR5C0Q8_9TREE</name>
<keyword evidence="1" id="KW-0472">Membrane</keyword>
<keyword evidence="1" id="KW-0812">Transmembrane</keyword>
<evidence type="ECO:0000313" key="3">
    <source>
        <dbReference type="Proteomes" id="UP000054272"/>
    </source>
</evidence>
<protein>
    <recommendedName>
        <fullName evidence="4">Protein YOP1</fullName>
    </recommendedName>
</protein>